<comment type="pathway">
    <text evidence="1">Protein modification; protein ubiquitination.</text>
</comment>
<feature type="region of interest" description="Disordered" evidence="9">
    <location>
        <begin position="180"/>
        <end position="213"/>
    </location>
</feature>
<dbReference type="AlphaFoldDB" id="A0AAD9RTG0"/>
<reference evidence="12" key="2">
    <citation type="journal article" date="2023" name="Commun. Biol.">
        <title>Intrasexual cuticular hydrocarbon dimorphism in a wasp sheds light on hydrocarbon biosynthesis genes in Hymenoptera.</title>
        <authorList>
            <person name="Moris V.C."/>
            <person name="Podsiadlowski L."/>
            <person name="Martin S."/>
            <person name="Oeyen J.P."/>
            <person name="Donath A."/>
            <person name="Petersen M."/>
            <person name="Wilbrandt J."/>
            <person name="Misof B."/>
            <person name="Liedtke D."/>
            <person name="Thamm M."/>
            <person name="Scheiner R."/>
            <person name="Schmitt T."/>
            <person name="Niehuis O."/>
        </authorList>
    </citation>
    <scope>NUCLEOTIDE SEQUENCE</scope>
    <source>
        <strain evidence="12">GBR_01_08_01A</strain>
    </source>
</reference>
<keyword evidence="7" id="KW-0862">Zinc</keyword>
<dbReference type="SUPFAM" id="SSF57850">
    <property type="entry name" value="RING/U-box"/>
    <property type="match status" value="3"/>
</dbReference>
<feature type="compositionally biased region" description="Basic and acidic residues" evidence="9">
    <location>
        <begin position="11"/>
        <end position="20"/>
    </location>
</feature>
<dbReference type="FunFam" id="3.30.40.10:FF:000137">
    <property type="entry name" value="RanBP-type and C3HC4-type zinc finger-containing protein 1"/>
    <property type="match status" value="1"/>
</dbReference>
<keyword evidence="13" id="KW-1185">Reference proteome</keyword>
<dbReference type="InterPro" id="IPR001841">
    <property type="entry name" value="Znf_RING"/>
</dbReference>
<organism evidence="12 13">
    <name type="scientific">Odynerus spinipes</name>
    <dbReference type="NCBI Taxonomy" id="1348599"/>
    <lineage>
        <taxon>Eukaryota</taxon>
        <taxon>Metazoa</taxon>
        <taxon>Ecdysozoa</taxon>
        <taxon>Arthropoda</taxon>
        <taxon>Hexapoda</taxon>
        <taxon>Insecta</taxon>
        <taxon>Pterygota</taxon>
        <taxon>Neoptera</taxon>
        <taxon>Endopterygota</taxon>
        <taxon>Hymenoptera</taxon>
        <taxon>Apocrita</taxon>
        <taxon>Aculeata</taxon>
        <taxon>Vespoidea</taxon>
        <taxon>Vespidae</taxon>
        <taxon>Eumeninae</taxon>
        <taxon>Odynerus</taxon>
    </lineage>
</organism>
<evidence type="ECO:0000256" key="8">
    <source>
        <dbReference type="PROSITE-ProRule" id="PRU00175"/>
    </source>
</evidence>
<dbReference type="SMART" id="SM00184">
    <property type="entry name" value="RING"/>
    <property type="match status" value="1"/>
</dbReference>
<dbReference type="GO" id="GO:0008270">
    <property type="term" value="F:zinc ion binding"/>
    <property type="evidence" value="ECO:0007669"/>
    <property type="project" value="UniProtKB-KW"/>
</dbReference>
<dbReference type="GO" id="GO:0043130">
    <property type="term" value="F:ubiquitin binding"/>
    <property type="evidence" value="ECO:0007669"/>
    <property type="project" value="TreeGrafter"/>
</dbReference>
<evidence type="ECO:0000313" key="13">
    <source>
        <dbReference type="Proteomes" id="UP001258017"/>
    </source>
</evidence>
<reference evidence="12" key="1">
    <citation type="submission" date="2021-08" db="EMBL/GenBank/DDBJ databases">
        <authorList>
            <person name="Misof B."/>
            <person name="Oliver O."/>
            <person name="Podsiadlowski L."/>
            <person name="Donath A."/>
            <person name="Peters R."/>
            <person name="Mayer C."/>
            <person name="Rust J."/>
            <person name="Gunkel S."/>
            <person name="Lesny P."/>
            <person name="Martin S."/>
            <person name="Oeyen J.P."/>
            <person name="Petersen M."/>
            <person name="Panagiotis P."/>
            <person name="Wilbrandt J."/>
            <person name="Tanja T."/>
        </authorList>
    </citation>
    <scope>NUCLEOTIDE SEQUENCE</scope>
    <source>
        <strain evidence="12">GBR_01_08_01A</strain>
        <tissue evidence="12">Thorax + abdomen</tissue>
    </source>
</reference>
<proteinExistence type="predicted"/>
<dbReference type="Proteomes" id="UP001258017">
    <property type="component" value="Unassembled WGS sequence"/>
</dbReference>
<sequence>MEDQNYNGEIECDKDGRENNRQLIHNVSEGPQEGPKENDKDKASLPNLFYEEYINKYVFPKPLLVSTPQYLNASDDGREETLEISCTIPKLKERTEIEAEESLNFLDGDAEKSQATRDEEERREVCITNESLINKIAESLETVETDEKKIERLTEEEVQIGGQAELDQLKHAKDEEQEELARIKKCKDENEDENKRETEQDETEKNKEKTKEETLFDNAKTVKNLEEATVDEKRNEAEDDEEKYIQRERYNEMLLLLESNIIPNFEPFDCPICFVLYKSQEGLILRNCLHTFCKQCIANTVLHSEEADIKCPYKNDDYSCEETIQQCEIKSVLKPADFQKYLKRSVTQAESKAGKYAFHCKTPDCPSWCYCEPGVDHFLCPVCKEDNCFLCQKIHTGRGCVDNSLYGTISNGPDALIEKLLQSQDALLCPTCSAVIMKIDGCDGLTCPACKTDICWITRGPRWGPKGRGDKTGGCKCEPYARCHPRCYNCH</sequence>
<evidence type="ECO:0000256" key="4">
    <source>
        <dbReference type="ARBA" id="ARBA00022737"/>
    </source>
</evidence>
<dbReference type="GO" id="GO:0071797">
    <property type="term" value="C:LUBAC complex"/>
    <property type="evidence" value="ECO:0007669"/>
    <property type="project" value="TreeGrafter"/>
</dbReference>
<dbReference type="GO" id="GO:0004842">
    <property type="term" value="F:ubiquitin-protein transferase activity"/>
    <property type="evidence" value="ECO:0007669"/>
    <property type="project" value="TreeGrafter"/>
</dbReference>
<keyword evidence="6" id="KW-0833">Ubl conjugation pathway</keyword>
<name>A0AAD9RTG0_9HYME</name>
<feature type="domain" description="RING-type" evidence="11">
    <location>
        <begin position="266"/>
        <end position="487"/>
    </location>
</feature>
<dbReference type="PROSITE" id="PS51873">
    <property type="entry name" value="TRIAD"/>
    <property type="match status" value="1"/>
</dbReference>
<dbReference type="Gene3D" id="3.30.40.10">
    <property type="entry name" value="Zinc/RING finger domain, C3HC4 (zinc finger)"/>
    <property type="match status" value="1"/>
</dbReference>
<dbReference type="InterPro" id="IPR017907">
    <property type="entry name" value="Znf_RING_CS"/>
</dbReference>
<dbReference type="PROSITE" id="PS50089">
    <property type="entry name" value="ZF_RING_2"/>
    <property type="match status" value="1"/>
</dbReference>
<feature type="domain" description="RING-type" evidence="10">
    <location>
        <begin position="270"/>
        <end position="315"/>
    </location>
</feature>
<protein>
    <recommendedName>
        <fullName evidence="14">RanBP-type and C3HC4-type zinc finger-containing protein 1</fullName>
    </recommendedName>
</protein>
<dbReference type="InterPro" id="IPR051628">
    <property type="entry name" value="LUBAC_E3_Ligases"/>
</dbReference>
<comment type="caution">
    <text evidence="12">The sequence shown here is derived from an EMBL/GenBank/DDBJ whole genome shotgun (WGS) entry which is preliminary data.</text>
</comment>
<feature type="region of interest" description="Disordered" evidence="9">
    <location>
        <begin position="102"/>
        <end position="123"/>
    </location>
</feature>
<gene>
    <name evidence="12" type="ORF">KPH14_010252</name>
</gene>
<dbReference type="InterPro" id="IPR027370">
    <property type="entry name" value="Znf-RING_euk"/>
</dbReference>
<keyword evidence="3" id="KW-0479">Metal-binding</keyword>
<evidence type="ECO:0000259" key="11">
    <source>
        <dbReference type="PROSITE" id="PS51873"/>
    </source>
</evidence>
<dbReference type="PANTHER" id="PTHR22770:SF13">
    <property type="entry name" value="RING-TYPE DOMAIN-CONTAINING PROTEIN"/>
    <property type="match status" value="1"/>
</dbReference>
<evidence type="ECO:0000256" key="9">
    <source>
        <dbReference type="SAM" id="MobiDB-lite"/>
    </source>
</evidence>
<dbReference type="Gene3D" id="1.20.120.1750">
    <property type="match status" value="1"/>
</dbReference>
<evidence type="ECO:0000256" key="5">
    <source>
        <dbReference type="ARBA" id="ARBA00022771"/>
    </source>
</evidence>
<evidence type="ECO:0008006" key="14">
    <source>
        <dbReference type="Google" id="ProtNLM"/>
    </source>
</evidence>
<dbReference type="PANTHER" id="PTHR22770">
    <property type="entry name" value="UBIQUITIN CONJUGATING ENZYME 7 INTERACTING PROTEIN-RELATED"/>
    <property type="match status" value="1"/>
</dbReference>
<feature type="region of interest" description="Disordered" evidence="9">
    <location>
        <begin position="1"/>
        <end position="44"/>
    </location>
</feature>
<evidence type="ECO:0000256" key="6">
    <source>
        <dbReference type="ARBA" id="ARBA00022786"/>
    </source>
</evidence>
<keyword evidence="4" id="KW-0677">Repeat</keyword>
<evidence type="ECO:0000259" key="10">
    <source>
        <dbReference type="PROSITE" id="PS50089"/>
    </source>
</evidence>
<feature type="compositionally biased region" description="Basic and acidic residues" evidence="9">
    <location>
        <begin position="109"/>
        <end position="123"/>
    </location>
</feature>
<dbReference type="EMBL" id="JAIFRP010000021">
    <property type="protein sequence ID" value="KAK2585627.1"/>
    <property type="molecule type" value="Genomic_DNA"/>
</dbReference>
<evidence type="ECO:0000256" key="2">
    <source>
        <dbReference type="ARBA" id="ARBA00022679"/>
    </source>
</evidence>
<dbReference type="Pfam" id="PF13445">
    <property type="entry name" value="zf-RING_UBOX"/>
    <property type="match status" value="1"/>
</dbReference>
<evidence type="ECO:0000256" key="1">
    <source>
        <dbReference type="ARBA" id="ARBA00004906"/>
    </source>
</evidence>
<dbReference type="GO" id="GO:0097039">
    <property type="term" value="P:protein linear polyubiquitination"/>
    <property type="evidence" value="ECO:0007669"/>
    <property type="project" value="TreeGrafter"/>
</dbReference>
<keyword evidence="5 8" id="KW-0863">Zinc-finger</keyword>
<dbReference type="PROSITE" id="PS00518">
    <property type="entry name" value="ZF_RING_1"/>
    <property type="match status" value="1"/>
</dbReference>
<dbReference type="InterPro" id="IPR013083">
    <property type="entry name" value="Znf_RING/FYVE/PHD"/>
</dbReference>
<keyword evidence="2" id="KW-0808">Transferase</keyword>
<evidence type="ECO:0000313" key="12">
    <source>
        <dbReference type="EMBL" id="KAK2585627.1"/>
    </source>
</evidence>
<feature type="compositionally biased region" description="Basic and acidic residues" evidence="9">
    <location>
        <begin position="34"/>
        <end position="43"/>
    </location>
</feature>
<evidence type="ECO:0000256" key="7">
    <source>
        <dbReference type="ARBA" id="ARBA00022833"/>
    </source>
</evidence>
<accession>A0AAD9RTG0</accession>
<dbReference type="InterPro" id="IPR044066">
    <property type="entry name" value="TRIAD_supradom"/>
</dbReference>
<evidence type="ECO:0000256" key="3">
    <source>
        <dbReference type="ARBA" id="ARBA00022723"/>
    </source>
</evidence>
<dbReference type="GO" id="GO:0043161">
    <property type="term" value="P:proteasome-mediated ubiquitin-dependent protein catabolic process"/>
    <property type="evidence" value="ECO:0007669"/>
    <property type="project" value="TreeGrafter"/>
</dbReference>